<evidence type="ECO:0000256" key="3">
    <source>
        <dbReference type="SAM" id="MobiDB-lite"/>
    </source>
</evidence>
<feature type="region of interest" description="Disordered" evidence="3">
    <location>
        <begin position="1"/>
        <end position="23"/>
    </location>
</feature>
<dbReference type="InterPro" id="IPR029063">
    <property type="entry name" value="SAM-dependent_MTases_sf"/>
</dbReference>
<evidence type="ECO:0000313" key="6">
    <source>
        <dbReference type="RefSeq" id="XP_030056236.1"/>
    </source>
</evidence>
<keyword evidence="1 6" id="KW-0489">Methyltransferase</keyword>
<dbReference type="SUPFAM" id="SSF53335">
    <property type="entry name" value="S-adenosyl-L-methionine-dependent methyltransferases"/>
    <property type="match status" value="1"/>
</dbReference>
<dbReference type="PANTHER" id="PTHR13069">
    <property type="entry name" value="ALKYLATED DNA REPAIR PROTEIN ALKB HOMOLOG 8"/>
    <property type="match status" value="1"/>
</dbReference>
<dbReference type="AlphaFoldDB" id="A0A6P7XT65"/>
<dbReference type="Proteomes" id="UP000515156">
    <property type="component" value="Chromosome 4"/>
</dbReference>
<dbReference type="RefSeq" id="XP_030056236.1">
    <property type="nucleotide sequence ID" value="XM_030200376.1"/>
</dbReference>
<dbReference type="CDD" id="cd02440">
    <property type="entry name" value="AdoMet_MTases"/>
    <property type="match status" value="1"/>
</dbReference>
<dbReference type="InterPro" id="IPR051422">
    <property type="entry name" value="AlkB_tRNA_MeTrf/Diox"/>
</dbReference>
<feature type="compositionally biased region" description="Basic and acidic residues" evidence="3">
    <location>
        <begin position="313"/>
        <end position="327"/>
    </location>
</feature>
<sequence length="474" mass="55210">MSSNHRNRFNDKERRRDMEKEASELERDHVHSVYEKIAPYFNDARYKAWPKVQEFLLAQEPGSLIADIGCGNGKYLHINSKAFKLGSDYCFPLAESARNRGYEIMVCDSLCLPYRNECFDAVLSIAVIHHLSMKERRIRAIKEMARILRVGGQIMIYVWAMEQKRRKFEKQDIFVPWSPAPPPLILSNNSAHAVKESMKHRHRKQTLNNQHLRNTASTLEMHKKGRRTYFLGDKETLDDSFEKSLRLNFFSRSLDSVLDRSSGGNQQSQHELGIFHKYSIQLNELSTEQLFEQNKPENFMRHIFTLFPSYSQHPDDDAVRPDAESRSLRPCSSTFRSSNAELRSDTEHPHCMEAIHECSKLSLPDLVSHHKGVAVRKQPKPSSLLKQTDFYEHLNKTRKDRSLQSPDNEYDLCVQNGQEVVNPQGACLRYYHVFRKGELVELIEQHIPELHVVQAYFDHANWCVIAEKVKVWTI</sequence>
<dbReference type="InParanoid" id="A0A6P7XT65"/>
<dbReference type="GO" id="GO:0005737">
    <property type="term" value="C:cytoplasm"/>
    <property type="evidence" value="ECO:0007669"/>
    <property type="project" value="TreeGrafter"/>
</dbReference>
<dbReference type="Pfam" id="PF08241">
    <property type="entry name" value="Methyltransf_11"/>
    <property type="match status" value="1"/>
</dbReference>
<dbReference type="PANTHER" id="PTHR13069:SF35">
    <property type="entry name" value="TRNA METHYLTRANSFERASE 9-LIKE PROTEIN-RELATED"/>
    <property type="match status" value="1"/>
</dbReference>
<dbReference type="Gene3D" id="3.40.50.150">
    <property type="entry name" value="Vaccinia Virus protein VP39"/>
    <property type="match status" value="2"/>
</dbReference>
<feature type="domain" description="Methyltransferase type 11" evidence="4">
    <location>
        <begin position="67"/>
        <end position="156"/>
    </location>
</feature>
<gene>
    <name evidence="6" type="primary">LOC115468575</name>
</gene>
<dbReference type="GeneID" id="115468575"/>
<feature type="region of interest" description="Disordered" evidence="3">
    <location>
        <begin position="313"/>
        <end position="332"/>
    </location>
</feature>
<proteinExistence type="predicted"/>
<evidence type="ECO:0000256" key="1">
    <source>
        <dbReference type="ARBA" id="ARBA00022603"/>
    </source>
</evidence>
<keyword evidence="5" id="KW-1185">Reference proteome</keyword>
<feature type="compositionally biased region" description="Basic and acidic residues" evidence="3">
    <location>
        <begin position="8"/>
        <end position="23"/>
    </location>
</feature>
<protein>
    <submittedName>
        <fullName evidence="6">Probable tRNA methyltransferase 9B isoform X1</fullName>
    </submittedName>
</protein>
<dbReference type="GO" id="GO:0005634">
    <property type="term" value="C:nucleus"/>
    <property type="evidence" value="ECO:0007669"/>
    <property type="project" value="TreeGrafter"/>
</dbReference>
<dbReference type="OrthoDB" id="271595at2759"/>
<evidence type="ECO:0000313" key="5">
    <source>
        <dbReference type="Proteomes" id="UP000515156"/>
    </source>
</evidence>
<dbReference type="GO" id="GO:0106335">
    <property type="term" value="F:tRNA (5-carboxymethyluridine(34)-5-O)-methyltransferase activity"/>
    <property type="evidence" value="ECO:0007669"/>
    <property type="project" value="TreeGrafter"/>
</dbReference>
<dbReference type="GO" id="GO:0000049">
    <property type="term" value="F:tRNA binding"/>
    <property type="evidence" value="ECO:0007669"/>
    <property type="project" value="TreeGrafter"/>
</dbReference>
<dbReference type="KEGG" id="muo:115468575"/>
<dbReference type="InterPro" id="IPR013216">
    <property type="entry name" value="Methyltransf_11"/>
</dbReference>
<name>A0A6P7XT65_9AMPH</name>
<evidence type="ECO:0000259" key="4">
    <source>
        <dbReference type="Pfam" id="PF08241"/>
    </source>
</evidence>
<organism evidence="5 6">
    <name type="scientific">Microcaecilia unicolor</name>
    <dbReference type="NCBI Taxonomy" id="1415580"/>
    <lineage>
        <taxon>Eukaryota</taxon>
        <taxon>Metazoa</taxon>
        <taxon>Chordata</taxon>
        <taxon>Craniata</taxon>
        <taxon>Vertebrata</taxon>
        <taxon>Euteleostomi</taxon>
        <taxon>Amphibia</taxon>
        <taxon>Gymnophiona</taxon>
        <taxon>Siphonopidae</taxon>
        <taxon>Microcaecilia</taxon>
    </lineage>
</organism>
<reference evidence="6" key="1">
    <citation type="submission" date="2025-08" db="UniProtKB">
        <authorList>
            <consortium name="RefSeq"/>
        </authorList>
    </citation>
    <scope>IDENTIFICATION</scope>
</reference>
<accession>A0A6P7XT65</accession>
<dbReference type="GO" id="GO:0008757">
    <property type="term" value="F:S-adenosylmethionine-dependent methyltransferase activity"/>
    <property type="evidence" value="ECO:0007669"/>
    <property type="project" value="InterPro"/>
</dbReference>
<evidence type="ECO:0000256" key="2">
    <source>
        <dbReference type="ARBA" id="ARBA00022679"/>
    </source>
</evidence>
<dbReference type="FunFam" id="3.40.50.150:FF:000195">
    <property type="entry name" value="Methyltransferase domain containing protein"/>
    <property type="match status" value="1"/>
</dbReference>
<dbReference type="GO" id="GO:0002098">
    <property type="term" value="P:tRNA wobble uridine modification"/>
    <property type="evidence" value="ECO:0007669"/>
    <property type="project" value="TreeGrafter"/>
</dbReference>
<dbReference type="GO" id="GO:0030488">
    <property type="term" value="P:tRNA methylation"/>
    <property type="evidence" value="ECO:0007669"/>
    <property type="project" value="TreeGrafter"/>
</dbReference>
<keyword evidence="2" id="KW-0808">Transferase</keyword>